<keyword evidence="5" id="KW-0460">Magnesium</keyword>
<feature type="compositionally biased region" description="Basic and acidic residues" evidence="6">
    <location>
        <begin position="402"/>
        <end position="419"/>
    </location>
</feature>
<dbReference type="HOGENOM" id="CLU_418120_0_0_1"/>
<keyword evidence="3 4" id="KW-0342">GTP-binding</keyword>
<dbReference type="PROSITE" id="PS51419">
    <property type="entry name" value="RAB"/>
    <property type="match status" value="1"/>
</dbReference>
<dbReference type="NCBIfam" id="TIGR00231">
    <property type="entry name" value="small_GTP"/>
    <property type="match status" value="1"/>
</dbReference>
<dbReference type="Gene3D" id="3.40.50.300">
    <property type="entry name" value="P-loop containing nucleotide triphosphate hydrolases"/>
    <property type="match status" value="1"/>
</dbReference>
<dbReference type="AlphaFoldDB" id="K1PJ68"/>
<sequence length="656" mass="73436">MITWVIFKANFDTEVTAFEGYLEKLYRLCPECQMVVNKELSKQDDILQQKLDTFYTEALPTPSEDSQIQVPEKSSSRLLMIGRLLEVASTVCALLLLLHYLSTAFSVHEHLRRYLRGYHQVVEVFLVSIESYRKLIGMLGLTMSIISKITVGKNRLRLFDALQIPLWLSVLFLLQENSTSPVFMKAEPILLLGNWLTSSLCLLSARKSRAVPNINIRRLSLDVSKSSSCPSDTSKGSVLYSASQVCGDQDEGSEVMEEESVNFDDTLSDLEAVSLGLPGSQRQKNSGMFSSSFTSVSQAPSNFSNRSVAHALKARRPLISPAKFSFSKQQRSSTPTKFQVSATRSPFAVNRGPLQAKSTNLFLPQPFQNGFQNGGSHLSASSSFHAPRSYDSGVRSRISEKFQYEESDHSDNSETKSEASRQTSICPVDSTTKQSTGFSFRLDAAGKTTLLYRIKLGEVIDAAPSIGFNVETIQHKNIRFTAWDIGCREKMRPLIRFYYKGTDAVIFVLDRSDEERMDELYHDILLPANLSHELDQAVYLILANKSDLNDVMSMEDITEKLRLNQLKRVWNLFPVSAITGEGIEEAFDWLVSQLGSTQSKKPASGAVTQDTRNQTQKFTYGMEQCTRAFSSLKWLFMKSSSQESVTDVEEDGANAT</sequence>
<dbReference type="PANTHER" id="PTHR11711">
    <property type="entry name" value="ADP RIBOSYLATION FACTOR-RELATED"/>
    <property type="match status" value="1"/>
</dbReference>
<dbReference type="FunFam" id="3.40.50.300:FF:000412">
    <property type="entry name" value="ADP-ribosylation factor 1"/>
    <property type="match status" value="1"/>
</dbReference>
<evidence type="ECO:0000256" key="3">
    <source>
        <dbReference type="ARBA" id="ARBA00023134"/>
    </source>
</evidence>
<evidence type="ECO:0000313" key="7">
    <source>
        <dbReference type="EMBL" id="EKC21648.1"/>
    </source>
</evidence>
<dbReference type="Pfam" id="PF00025">
    <property type="entry name" value="Arf"/>
    <property type="match status" value="1"/>
</dbReference>
<proteinExistence type="inferred from homology"/>
<keyword evidence="2 4" id="KW-0547">Nucleotide-binding</keyword>
<accession>K1PJ68</accession>
<evidence type="ECO:0000256" key="4">
    <source>
        <dbReference type="PIRSR" id="PIRSR606689-1"/>
    </source>
</evidence>
<dbReference type="InParanoid" id="K1PJ68"/>
<comment type="similarity">
    <text evidence="1">Belongs to the small GTPase superfamily. Arf family.</text>
</comment>
<evidence type="ECO:0000256" key="5">
    <source>
        <dbReference type="PIRSR" id="PIRSR606689-2"/>
    </source>
</evidence>
<protein>
    <submittedName>
        <fullName evidence="7">ADP-ribosylation factor 1</fullName>
    </submittedName>
</protein>
<dbReference type="GO" id="GO:0030010">
    <property type="term" value="P:establishment of cell polarity"/>
    <property type="evidence" value="ECO:0007669"/>
    <property type="project" value="UniProtKB-ARBA"/>
</dbReference>
<dbReference type="InterPro" id="IPR024156">
    <property type="entry name" value="Small_GTPase_ARF"/>
</dbReference>
<dbReference type="EMBL" id="JH816745">
    <property type="protein sequence ID" value="EKC21648.1"/>
    <property type="molecule type" value="Genomic_DNA"/>
</dbReference>
<dbReference type="PRINTS" id="PR00328">
    <property type="entry name" value="SAR1GTPBP"/>
</dbReference>
<name>K1PJ68_MAGGI</name>
<dbReference type="SMART" id="SM00178">
    <property type="entry name" value="SAR"/>
    <property type="match status" value="1"/>
</dbReference>
<dbReference type="GO" id="GO:0046872">
    <property type="term" value="F:metal ion binding"/>
    <property type="evidence" value="ECO:0007669"/>
    <property type="project" value="UniProtKB-KW"/>
</dbReference>
<feature type="binding site" evidence="5">
    <location>
        <position position="465"/>
    </location>
    <ligand>
        <name>Mg(2+)</name>
        <dbReference type="ChEBI" id="CHEBI:18420"/>
    </ligand>
</feature>
<dbReference type="InterPro" id="IPR027417">
    <property type="entry name" value="P-loop_NTPase"/>
</dbReference>
<dbReference type="InterPro" id="IPR005225">
    <property type="entry name" value="Small_GTP-bd"/>
</dbReference>
<dbReference type="FunCoup" id="K1PJ68">
    <property type="interactions" value="16"/>
</dbReference>
<evidence type="ECO:0000256" key="6">
    <source>
        <dbReference type="SAM" id="MobiDB-lite"/>
    </source>
</evidence>
<dbReference type="SMART" id="SM00177">
    <property type="entry name" value="ARF"/>
    <property type="match status" value="1"/>
</dbReference>
<dbReference type="GO" id="GO:0005525">
    <property type="term" value="F:GTP binding"/>
    <property type="evidence" value="ECO:0007669"/>
    <property type="project" value="UniProtKB-KW"/>
</dbReference>
<reference evidence="7" key="1">
    <citation type="journal article" date="2012" name="Nature">
        <title>The oyster genome reveals stress adaptation and complexity of shell formation.</title>
        <authorList>
            <person name="Zhang G."/>
            <person name="Fang X."/>
            <person name="Guo X."/>
            <person name="Li L."/>
            <person name="Luo R."/>
            <person name="Xu F."/>
            <person name="Yang P."/>
            <person name="Zhang L."/>
            <person name="Wang X."/>
            <person name="Qi H."/>
            <person name="Xiong Z."/>
            <person name="Que H."/>
            <person name="Xie Y."/>
            <person name="Holland P.W."/>
            <person name="Paps J."/>
            <person name="Zhu Y."/>
            <person name="Wu F."/>
            <person name="Chen Y."/>
            <person name="Wang J."/>
            <person name="Peng C."/>
            <person name="Meng J."/>
            <person name="Yang L."/>
            <person name="Liu J."/>
            <person name="Wen B."/>
            <person name="Zhang N."/>
            <person name="Huang Z."/>
            <person name="Zhu Q."/>
            <person name="Feng Y."/>
            <person name="Mount A."/>
            <person name="Hedgecock D."/>
            <person name="Xu Z."/>
            <person name="Liu Y."/>
            <person name="Domazet-Loso T."/>
            <person name="Du Y."/>
            <person name="Sun X."/>
            <person name="Zhang S."/>
            <person name="Liu B."/>
            <person name="Cheng P."/>
            <person name="Jiang X."/>
            <person name="Li J."/>
            <person name="Fan D."/>
            <person name="Wang W."/>
            <person name="Fu W."/>
            <person name="Wang T."/>
            <person name="Wang B."/>
            <person name="Zhang J."/>
            <person name="Peng Z."/>
            <person name="Li Y."/>
            <person name="Li N."/>
            <person name="Wang J."/>
            <person name="Chen M."/>
            <person name="He Y."/>
            <person name="Tan F."/>
            <person name="Song X."/>
            <person name="Zheng Q."/>
            <person name="Huang R."/>
            <person name="Yang H."/>
            <person name="Du X."/>
            <person name="Chen L."/>
            <person name="Yang M."/>
            <person name="Gaffney P.M."/>
            <person name="Wang S."/>
            <person name="Luo L."/>
            <person name="She Z."/>
            <person name="Ming Y."/>
            <person name="Huang W."/>
            <person name="Zhang S."/>
            <person name="Huang B."/>
            <person name="Zhang Y."/>
            <person name="Qu T."/>
            <person name="Ni P."/>
            <person name="Miao G."/>
            <person name="Wang J."/>
            <person name="Wang Q."/>
            <person name="Steinberg C.E."/>
            <person name="Wang H."/>
            <person name="Li N."/>
            <person name="Qian L."/>
            <person name="Zhang G."/>
            <person name="Li Y."/>
            <person name="Yang H."/>
            <person name="Liu X."/>
            <person name="Wang J."/>
            <person name="Yin Y."/>
            <person name="Wang J."/>
        </authorList>
    </citation>
    <scope>NUCLEOTIDE SEQUENCE [LARGE SCALE GENOMIC DNA]</scope>
    <source>
        <strain evidence="7">05x7-T-G4-1.051#20</strain>
    </source>
</reference>
<dbReference type="SMART" id="SM00175">
    <property type="entry name" value="RAB"/>
    <property type="match status" value="1"/>
</dbReference>
<dbReference type="GO" id="GO:0003924">
    <property type="term" value="F:GTPase activity"/>
    <property type="evidence" value="ECO:0007669"/>
    <property type="project" value="InterPro"/>
</dbReference>
<feature type="region of interest" description="Disordered" evidence="6">
    <location>
        <begin position="402"/>
        <end position="428"/>
    </location>
</feature>
<gene>
    <name evidence="7" type="ORF">CGI_10003554</name>
</gene>
<dbReference type="PROSITE" id="PS51417">
    <property type="entry name" value="ARF"/>
    <property type="match status" value="1"/>
</dbReference>
<dbReference type="InterPro" id="IPR006689">
    <property type="entry name" value="Small_GTPase_ARF/SAR"/>
</dbReference>
<evidence type="ECO:0000256" key="2">
    <source>
        <dbReference type="ARBA" id="ARBA00022741"/>
    </source>
</evidence>
<feature type="binding site" evidence="5">
    <location>
        <position position="448"/>
    </location>
    <ligand>
        <name>Mg(2+)</name>
        <dbReference type="ChEBI" id="CHEBI:18420"/>
    </ligand>
</feature>
<organism evidence="7">
    <name type="scientific">Magallana gigas</name>
    <name type="common">Pacific oyster</name>
    <name type="synonym">Crassostrea gigas</name>
    <dbReference type="NCBI Taxonomy" id="29159"/>
    <lineage>
        <taxon>Eukaryota</taxon>
        <taxon>Metazoa</taxon>
        <taxon>Spiralia</taxon>
        <taxon>Lophotrochozoa</taxon>
        <taxon>Mollusca</taxon>
        <taxon>Bivalvia</taxon>
        <taxon>Autobranchia</taxon>
        <taxon>Pteriomorphia</taxon>
        <taxon>Ostreida</taxon>
        <taxon>Ostreoidea</taxon>
        <taxon>Ostreidae</taxon>
        <taxon>Magallana</taxon>
    </lineage>
</organism>
<keyword evidence="5" id="KW-0479">Metal-binding</keyword>
<dbReference type="CDD" id="cd00878">
    <property type="entry name" value="Arf_Arl"/>
    <property type="match status" value="1"/>
</dbReference>
<feature type="binding site" evidence="4">
    <location>
        <begin position="544"/>
        <end position="547"/>
    </location>
    <ligand>
        <name>GTP</name>
        <dbReference type="ChEBI" id="CHEBI:37565"/>
    </ligand>
</feature>
<dbReference type="SUPFAM" id="SSF52540">
    <property type="entry name" value="P-loop containing nucleoside triphosphate hydrolases"/>
    <property type="match status" value="1"/>
</dbReference>
<evidence type="ECO:0000256" key="1">
    <source>
        <dbReference type="ARBA" id="ARBA00010290"/>
    </source>
</evidence>